<sequence length="818" mass="91112">MGAASAPDPAQPGDGKTAANVTEGQGQPSEPNAQDAGSSASATGTTTAEANAPPPSAPQQPQQEQPQSAQPQGPPPKAEPQPPPRAAPAGSAQGPAAEPMPACHYEVLGVEHNCTEDEIKKAYRDLSKKYHPDKNFGCTDAKERFQRINEAKILLLDRKQRVAYDAKIYTEKLLKKIGADFNQQVQQWVEFTMLQQEGWKVDYVLVARGLTDVLPNHFNLFMRQSGARFMSMHSPTQGVVLIGGAPAMIKRGQDLVNNFVEELNGDRAPADGAVFIVPVQYQQKMPLIANHFQSWMWTYGTQMYQVGRDREGRDRVVIRGTRWPAVVAMLQQAVDFTGGILHMSGQYLDCWRCAHMCELNGIVNAQFISGHLLPPQRDPDKNTVRELFKYVLQLDNQQLSKMSLIDLAVHALTLKQQRQPTCATVRAASSQAVYAEYSQLPAKQSAPLLLAFARLQTSMSQVGSFIQQRFVDQNLQTLQRLGPFLDCSDAMLLRSKGFIAAKEAVPDDAQWHRWDDVLRPDGRLANFWKDLRKFFQQNVGLAKPWGVSTPPADWHTVPDVMCDVLKRCVQGTNLLVDLEKGIFRPKEPSAPAAPPAPKTVAPPLPTGRSTSSASGAATTRAPVEEHLTLVEHAEDVMFELSNERKHDAAAYMELSMVTQKLQKRLGQDADKISKNWYSKFELSFDVKQAKQVTSVTSPDHWVKLTLPGRKRADVRERERRQKADQKEDFEVVQRILPGLLPKKEPLTSMQEKDFCALLSLLSRETTERCHQDLPKNTLQKLCGGNTNTPELLRSIAPFTMTMVMQAVATLHKRGHKFE</sequence>
<proteinExistence type="predicted"/>
<dbReference type="Pfam" id="PF00226">
    <property type="entry name" value="DnaJ"/>
    <property type="match status" value="1"/>
</dbReference>
<dbReference type="OrthoDB" id="10250354at2759"/>
<dbReference type="SMART" id="SM00271">
    <property type="entry name" value="DnaJ"/>
    <property type="match status" value="1"/>
</dbReference>
<organism evidence="3">
    <name type="scientific">Cladocopium goreaui</name>
    <dbReference type="NCBI Taxonomy" id="2562237"/>
    <lineage>
        <taxon>Eukaryota</taxon>
        <taxon>Sar</taxon>
        <taxon>Alveolata</taxon>
        <taxon>Dinophyceae</taxon>
        <taxon>Suessiales</taxon>
        <taxon>Symbiodiniaceae</taxon>
        <taxon>Cladocopium</taxon>
    </lineage>
</organism>
<feature type="compositionally biased region" description="Low complexity" evidence="1">
    <location>
        <begin position="33"/>
        <end position="51"/>
    </location>
</feature>
<dbReference type="CDD" id="cd06257">
    <property type="entry name" value="DnaJ"/>
    <property type="match status" value="1"/>
</dbReference>
<reference evidence="4 5" key="2">
    <citation type="submission" date="2024-05" db="EMBL/GenBank/DDBJ databases">
        <authorList>
            <person name="Chen Y."/>
            <person name="Shah S."/>
            <person name="Dougan E. K."/>
            <person name="Thang M."/>
            <person name="Chan C."/>
        </authorList>
    </citation>
    <scope>NUCLEOTIDE SEQUENCE [LARGE SCALE GENOMIC DNA]</scope>
</reference>
<dbReference type="InterPro" id="IPR001623">
    <property type="entry name" value="DnaJ_domain"/>
</dbReference>
<feature type="compositionally biased region" description="Pro residues" evidence="1">
    <location>
        <begin position="591"/>
        <end position="605"/>
    </location>
</feature>
<accession>A0A9P1CKT0</accession>
<feature type="non-terminal residue" evidence="3">
    <location>
        <position position="818"/>
    </location>
</feature>
<dbReference type="PANTHER" id="PTHR44825">
    <property type="match status" value="1"/>
</dbReference>
<feature type="compositionally biased region" description="Pro residues" evidence="1">
    <location>
        <begin position="72"/>
        <end position="86"/>
    </location>
</feature>
<dbReference type="EMBL" id="CAMXCT030001813">
    <property type="protein sequence ID" value="CAL4780592.1"/>
    <property type="molecule type" value="Genomic_DNA"/>
</dbReference>
<feature type="domain" description="J" evidence="2">
    <location>
        <begin position="103"/>
        <end position="168"/>
    </location>
</feature>
<evidence type="ECO:0000256" key="1">
    <source>
        <dbReference type="SAM" id="MobiDB-lite"/>
    </source>
</evidence>
<evidence type="ECO:0000313" key="4">
    <source>
        <dbReference type="EMBL" id="CAL4780592.1"/>
    </source>
</evidence>
<dbReference type="PRINTS" id="PR00625">
    <property type="entry name" value="JDOMAIN"/>
</dbReference>
<dbReference type="InterPro" id="IPR036869">
    <property type="entry name" value="J_dom_sf"/>
</dbReference>
<comment type="caution">
    <text evidence="3">The sequence shown here is derived from an EMBL/GenBank/DDBJ whole genome shotgun (WGS) entry which is preliminary data.</text>
</comment>
<feature type="region of interest" description="Disordered" evidence="1">
    <location>
        <begin position="586"/>
        <end position="621"/>
    </location>
</feature>
<feature type="compositionally biased region" description="Low complexity" evidence="1">
    <location>
        <begin position="59"/>
        <end position="71"/>
    </location>
</feature>
<feature type="compositionally biased region" description="Polar residues" evidence="1">
    <location>
        <begin position="19"/>
        <end position="32"/>
    </location>
</feature>
<dbReference type="EMBL" id="CAMXCT020001813">
    <property type="protein sequence ID" value="CAL1146655.1"/>
    <property type="molecule type" value="Genomic_DNA"/>
</dbReference>
<dbReference type="EMBL" id="CAMXCT010001813">
    <property type="protein sequence ID" value="CAI3993280.1"/>
    <property type="molecule type" value="Genomic_DNA"/>
</dbReference>
<dbReference type="InterPro" id="IPR052763">
    <property type="entry name" value="DnaJ_C4"/>
</dbReference>
<gene>
    <name evidence="3" type="ORF">C1SCF055_LOCUS20046</name>
</gene>
<feature type="region of interest" description="Disordered" evidence="1">
    <location>
        <begin position="1"/>
        <end position="99"/>
    </location>
</feature>
<evidence type="ECO:0000313" key="3">
    <source>
        <dbReference type="EMBL" id="CAI3993280.1"/>
    </source>
</evidence>
<dbReference type="Gene3D" id="1.10.287.110">
    <property type="entry name" value="DnaJ domain"/>
    <property type="match status" value="1"/>
</dbReference>
<name>A0A9P1CKT0_9DINO</name>
<evidence type="ECO:0000313" key="5">
    <source>
        <dbReference type="Proteomes" id="UP001152797"/>
    </source>
</evidence>
<dbReference type="PROSITE" id="PS50076">
    <property type="entry name" value="DNAJ_2"/>
    <property type="match status" value="1"/>
</dbReference>
<protein>
    <submittedName>
        <fullName evidence="4">J domain-containing protein</fullName>
    </submittedName>
</protein>
<dbReference type="Proteomes" id="UP001152797">
    <property type="component" value="Unassembled WGS sequence"/>
</dbReference>
<feature type="compositionally biased region" description="Low complexity" evidence="1">
    <location>
        <begin position="87"/>
        <end position="99"/>
    </location>
</feature>
<dbReference type="SUPFAM" id="SSF46565">
    <property type="entry name" value="Chaperone J-domain"/>
    <property type="match status" value="1"/>
</dbReference>
<keyword evidence="5" id="KW-1185">Reference proteome</keyword>
<evidence type="ECO:0000259" key="2">
    <source>
        <dbReference type="PROSITE" id="PS50076"/>
    </source>
</evidence>
<dbReference type="AlphaFoldDB" id="A0A9P1CKT0"/>
<feature type="compositionally biased region" description="Low complexity" evidence="1">
    <location>
        <begin position="606"/>
        <end position="621"/>
    </location>
</feature>
<reference evidence="3" key="1">
    <citation type="submission" date="2022-10" db="EMBL/GenBank/DDBJ databases">
        <authorList>
            <person name="Chen Y."/>
            <person name="Dougan E. K."/>
            <person name="Chan C."/>
            <person name="Rhodes N."/>
            <person name="Thang M."/>
        </authorList>
    </citation>
    <scope>NUCLEOTIDE SEQUENCE</scope>
</reference>
<dbReference type="PANTHER" id="PTHR44825:SF1">
    <property type="entry name" value="DNAJ HOMOLOG SUBFAMILY C MEMBER 4"/>
    <property type="match status" value="1"/>
</dbReference>